<dbReference type="PANTHER" id="PTHR13318">
    <property type="entry name" value="PARTNER OF PAIRED, ISOFORM B-RELATED"/>
    <property type="match status" value="1"/>
</dbReference>
<dbReference type="Gene3D" id="3.80.10.10">
    <property type="entry name" value="Ribonuclease Inhibitor"/>
    <property type="match status" value="2"/>
</dbReference>
<name>T0MIN6_9MICR</name>
<reference evidence="1 2" key="1">
    <citation type="journal article" date="2013" name="BMC Genomics">
        <title>Genome sequencing and comparative genomics of honey bee microsporidia, Nosema apis reveal novel insights into host-parasite interactions.</title>
        <authorList>
            <person name="Chen Yp."/>
            <person name="Pettis J.S."/>
            <person name="Zhao Y."/>
            <person name="Liu X."/>
            <person name="Tallon L.J."/>
            <person name="Sadzewicz L.D."/>
            <person name="Li R."/>
            <person name="Zheng H."/>
            <person name="Huang S."/>
            <person name="Zhang X."/>
            <person name="Hamilton M.C."/>
            <person name="Pernal S.F."/>
            <person name="Melathopoulos A.P."/>
            <person name="Yan X."/>
            <person name="Evans J.D."/>
        </authorList>
    </citation>
    <scope>NUCLEOTIDE SEQUENCE [LARGE SCALE GENOMIC DNA]</scope>
    <source>
        <strain evidence="1 2">BRL 01</strain>
    </source>
</reference>
<dbReference type="GO" id="GO:0031146">
    <property type="term" value="P:SCF-dependent proteasomal ubiquitin-dependent protein catabolic process"/>
    <property type="evidence" value="ECO:0007669"/>
    <property type="project" value="TreeGrafter"/>
</dbReference>
<organism evidence="1 2">
    <name type="scientific">Vairimorpha apis BRL 01</name>
    <dbReference type="NCBI Taxonomy" id="1037528"/>
    <lineage>
        <taxon>Eukaryota</taxon>
        <taxon>Fungi</taxon>
        <taxon>Fungi incertae sedis</taxon>
        <taxon>Microsporidia</taxon>
        <taxon>Nosematidae</taxon>
        <taxon>Vairimorpha</taxon>
    </lineage>
</organism>
<dbReference type="OrthoDB" id="10257471at2759"/>
<dbReference type="InterPro" id="IPR032675">
    <property type="entry name" value="LRR_dom_sf"/>
</dbReference>
<dbReference type="AlphaFoldDB" id="T0MIN6"/>
<dbReference type="SMART" id="SM00367">
    <property type="entry name" value="LRR_CC"/>
    <property type="match status" value="1"/>
</dbReference>
<dbReference type="SUPFAM" id="SSF52047">
    <property type="entry name" value="RNI-like"/>
    <property type="match status" value="1"/>
</dbReference>
<dbReference type="Proteomes" id="UP000053780">
    <property type="component" value="Unassembled WGS sequence"/>
</dbReference>
<dbReference type="HOGENOM" id="CLU_056212_0_0_1"/>
<dbReference type="VEuPathDB" id="MicrosporidiaDB:NAPIS_ORF01569"/>
<dbReference type="GO" id="GO:0019005">
    <property type="term" value="C:SCF ubiquitin ligase complex"/>
    <property type="evidence" value="ECO:0007669"/>
    <property type="project" value="TreeGrafter"/>
</dbReference>
<protein>
    <submittedName>
        <fullName evidence="1">F-box lrr-repeat protein</fullName>
    </submittedName>
</protein>
<dbReference type="EMBL" id="KE647222">
    <property type="protein sequence ID" value="EQB60855.1"/>
    <property type="molecule type" value="Genomic_DNA"/>
</dbReference>
<accession>T0MIN6</accession>
<keyword evidence="2" id="KW-1185">Reference proteome</keyword>
<gene>
    <name evidence="1" type="ORF">NAPIS_ORF01569</name>
</gene>
<proteinExistence type="predicted"/>
<evidence type="ECO:0000313" key="2">
    <source>
        <dbReference type="Proteomes" id="UP000053780"/>
    </source>
</evidence>
<sequence>MIENDDFNIINSDIIHLELHQCGQLSNYKLAEILSKFTNLKILRITDLSNCNRLNNNIIKEINSKYKKLDELRLSYCYKITDQIKLKVDVINLYLDETRITEKFYKKKDLKILSIDRCINIDKLICKYDNLEILSADGITTLNNIHAKKLKCLNASNCFGLIKWIKKSDNILFEKLDISFLSFNSYDFLFNCRNLKELNLSWCDNITDELITNIIYKTNIEKLTLFGCFNLTSKVAKLSYEKKDKITVIGNPSETKFLVNS</sequence>
<dbReference type="InterPro" id="IPR006553">
    <property type="entry name" value="Leu-rich_rpt_Cys-con_subtyp"/>
</dbReference>
<evidence type="ECO:0000313" key="1">
    <source>
        <dbReference type="EMBL" id="EQB60855.1"/>
    </source>
</evidence>